<comment type="caution">
    <text evidence="2">The sequence shown here is derived from an EMBL/GenBank/DDBJ whole genome shotgun (WGS) entry which is preliminary data.</text>
</comment>
<organism evidence="2 3">
    <name type="scientific">Austropuccinia psidii MF-1</name>
    <dbReference type="NCBI Taxonomy" id="1389203"/>
    <lineage>
        <taxon>Eukaryota</taxon>
        <taxon>Fungi</taxon>
        <taxon>Dikarya</taxon>
        <taxon>Basidiomycota</taxon>
        <taxon>Pucciniomycotina</taxon>
        <taxon>Pucciniomycetes</taxon>
        <taxon>Pucciniales</taxon>
        <taxon>Sphaerophragmiaceae</taxon>
        <taxon>Austropuccinia</taxon>
    </lineage>
</organism>
<reference evidence="2" key="1">
    <citation type="submission" date="2021-03" db="EMBL/GenBank/DDBJ databases">
        <title>Draft genome sequence of rust myrtle Austropuccinia psidii MF-1, a brazilian biotype.</title>
        <authorList>
            <person name="Quecine M.C."/>
            <person name="Pachon D.M.R."/>
            <person name="Bonatelli M.L."/>
            <person name="Correr F.H."/>
            <person name="Franceschini L.M."/>
            <person name="Leite T.F."/>
            <person name="Margarido G.R.A."/>
            <person name="Almeida C.A."/>
            <person name="Ferrarezi J.A."/>
            <person name="Labate C.A."/>
        </authorList>
    </citation>
    <scope>NUCLEOTIDE SEQUENCE</scope>
    <source>
        <strain evidence="2">MF-1</strain>
    </source>
</reference>
<feature type="region of interest" description="Disordered" evidence="1">
    <location>
        <begin position="1"/>
        <end position="34"/>
    </location>
</feature>
<gene>
    <name evidence="2" type="ORF">O181_010182</name>
</gene>
<protein>
    <submittedName>
        <fullName evidence="2">Uncharacterized protein</fullName>
    </submittedName>
</protein>
<keyword evidence="3" id="KW-1185">Reference proteome</keyword>
<name>A0A9Q3BS39_9BASI</name>
<sequence>MGLAQSMLEQSEIRKQRNQAHKDHNVEKRASQKEKQIWLKAELPENVHGMRSAVHSHCLFLLKVRDQDFSSLPAPPSTEEHEIVIQVAGHLGYVPEDFFIEQQHRFSLRVSKATVKMSFISYN</sequence>
<dbReference type="EMBL" id="AVOT02002465">
    <property type="protein sequence ID" value="MBW0470467.1"/>
    <property type="molecule type" value="Genomic_DNA"/>
</dbReference>
<evidence type="ECO:0000256" key="1">
    <source>
        <dbReference type="SAM" id="MobiDB-lite"/>
    </source>
</evidence>
<evidence type="ECO:0000313" key="2">
    <source>
        <dbReference type="EMBL" id="MBW0470467.1"/>
    </source>
</evidence>
<evidence type="ECO:0000313" key="3">
    <source>
        <dbReference type="Proteomes" id="UP000765509"/>
    </source>
</evidence>
<dbReference type="AlphaFoldDB" id="A0A9Q3BS39"/>
<proteinExistence type="predicted"/>
<dbReference type="Proteomes" id="UP000765509">
    <property type="component" value="Unassembled WGS sequence"/>
</dbReference>
<feature type="compositionally biased region" description="Basic and acidic residues" evidence="1">
    <location>
        <begin position="11"/>
        <end position="34"/>
    </location>
</feature>
<accession>A0A9Q3BS39</accession>